<dbReference type="GO" id="GO:0019843">
    <property type="term" value="F:rRNA binding"/>
    <property type="evidence" value="ECO:0007669"/>
    <property type="project" value="TreeGrafter"/>
</dbReference>
<dbReference type="CDD" id="cd00882">
    <property type="entry name" value="Ras_like_GTPase"/>
    <property type="match status" value="1"/>
</dbReference>
<dbReference type="SUPFAM" id="SSF52540">
    <property type="entry name" value="P-loop containing nucleoside triphosphate hydrolases"/>
    <property type="match status" value="1"/>
</dbReference>
<dbReference type="GO" id="GO:0000028">
    <property type="term" value="P:ribosomal small subunit assembly"/>
    <property type="evidence" value="ECO:0007669"/>
    <property type="project" value="TreeGrafter"/>
</dbReference>
<proteinExistence type="predicted"/>
<dbReference type="InterPro" id="IPR005662">
    <property type="entry name" value="GTPase_Era-like"/>
</dbReference>
<dbReference type="EMBL" id="CP097095">
    <property type="protein sequence ID" value="UQF79203.1"/>
    <property type="molecule type" value="Genomic_DNA"/>
</dbReference>
<evidence type="ECO:0000313" key="2">
    <source>
        <dbReference type="Proteomes" id="UP000830236"/>
    </source>
</evidence>
<dbReference type="GO" id="GO:0005829">
    <property type="term" value="C:cytosol"/>
    <property type="evidence" value="ECO:0007669"/>
    <property type="project" value="TreeGrafter"/>
</dbReference>
<reference evidence="1" key="1">
    <citation type="submission" date="2022-05" db="EMBL/GenBank/DDBJ databases">
        <title>Using nanopore sequencing to obtain complete genomes from saliva samples.</title>
        <authorList>
            <person name="Baker J.L."/>
        </authorList>
    </citation>
    <scope>NUCLEOTIDE SEQUENCE</scope>
    <source>
        <strain evidence="1">JCVI-JB-Ag32</strain>
    </source>
</reference>
<dbReference type="PANTHER" id="PTHR42698">
    <property type="entry name" value="GTPASE ERA"/>
    <property type="match status" value="1"/>
</dbReference>
<dbReference type="KEGG" id="agh:M3I41_06280"/>
<protein>
    <submittedName>
        <fullName evidence="1">ABC transporter</fullName>
    </submittedName>
</protein>
<gene>
    <name evidence="1" type="ORF">M3I41_06280</name>
</gene>
<dbReference type="Gene3D" id="3.40.50.300">
    <property type="entry name" value="P-loop containing nucleotide triphosphate hydrolases"/>
    <property type="match status" value="1"/>
</dbReference>
<dbReference type="Proteomes" id="UP000830236">
    <property type="component" value="Chromosome"/>
</dbReference>
<dbReference type="GO" id="GO:0043024">
    <property type="term" value="F:ribosomal small subunit binding"/>
    <property type="evidence" value="ECO:0007669"/>
    <property type="project" value="TreeGrafter"/>
</dbReference>
<organism evidence="1 2">
    <name type="scientific">Actinomyces graevenitzii</name>
    <dbReference type="NCBI Taxonomy" id="55565"/>
    <lineage>
        <taxon>Bacteria</taxon>
        <taxon>Bacillati</taxon>
        <taxon>Actinomycetota</taxon>
        <taxon>Actinomycetes</taxon>
        <taxon>Actinomycetales</taxon>
        <taxon>Actinomycetaceae</taxon>
        <taxon>Actinomyces</taxon>
    </lineage>
</organism>
<dbReference type="PANTHER" id="PTHR42698:SF1">
    <property type="entry name" value="GTPASE ERA, MITOCHONDRIAL"/>
    <property type="match status" value="1"/>
</dbReference>
<dbReference type="InterPro" id="IPR027417">
    <property type="entry name" value="P-loop_NTPase"/>
</dbReference>
<dbReference type="AlphaFoldDB" id="A0A9E7D692"/>
<accession>A0A9E7D692</accession>
<sequence>MVTSSSSDATVVSSLSRGQLIDVLQDVLKNLDQLSFPFVSALAPSAVALRDSLKVQVGDNLLPQLEDGDTPAIVVVGGSTGAGKSTLVNSILGTEVSAAGILRPTTKTPVLVCNPEDQEVLLKHPLSQISRMVTSDVVPAGLALVDASDLDSVHESNRALAARLLEAADLWLFVTTAARYGDATPWYTLELANTRNTKIAVVLNRISGPVLNEIRTDLMERLAQMGLDQAPFFVVGDVGPHEGLLPVEQVAELRNWLQLLAGKHRAEGLLRRTGRAVWASLREQLSRLADAVDEQSQAAHNLDTNCAQLLGSVIHEFNDDVERGTAAQGAVSTSWLALASSGAPLSTLAQGQTLKNGFFGLKRKRRQQALDTLSQECRLALNDRLEATILEGIAKVKFAWGQATLEGAGVDPRTSSAAEVISKWYEGIAEPAQVPRGLTAPALKDFLVVAVTGVVRAREAATRLEVQDALELASAQLRTQVEQTLTALSPDGSAVAVAPTAQLAASLRLRASELKPFGLFGAN</sequence>
<dbReference type="GO" id="GO:0005525">
    <property type="term" value="F:GTP binding"/>
    <property type="evidence" value="ECO:0007669"/>
    <property type="project" value="InterPro"/>
</dbReference>
<name>A0A9E7D692_9ACTO</name>
<evidence type="ECO:0000313" key="1">
    <source>
        <dbReference type="EMBL" id="UQF79203.1"/>
    </source>
</evidence>